<dbReference type="EMBL" id="AZHW01000688">
    <property type="protein sequence ID" value="ETW97244.1"/>
    <property type="molecule type" value="Genomic_DNA"/>
</dbReference>
<evidence type="ECO:0000313" key="1">
    <source>
        <dbReference type="EMBL" id="ETW97244.1"/>
    </source>
</evidence>
<keyword evidence="2" id="KW-1185">Reference proteome</keyword>
<dbReference type="SUPFAM" id="SSF57997">
    <property type="entry name" value="Tropomyosin"/>
    <property type="match status" value="1"/>
</dbReference>
<evidence type="ECO:0000313" key="2">
    <source>
        <dbReference type="Proteomes" id="UP000019141"/>
    </source>
</evidence>
<protein>
    <recommendedName>
        <fullName evidence="3">t-SNARE coiled-coil homology domain-containing protein</fullName>
    </recommendedName>
</protein>
<gene>
    <name evidence="1" type="ORF">ETSY1_23450</name>
</gene>
<accession>W4LH48</accession>
<comment type="caution">
    <text evidence="1">The sequence shown here is derived from an EMBL/GenBank/DDBJ whole genome shotgun (WGS) entry which is preliminary data.</text>
</comment>
<reference evidence="1 2" key="1">
    <citation type="journal article" date="2014" name="Nature">
        <title>An environmental bacterial taxon with a large and distinct metabolic repertoire.</title>
        <authorList>
            <person name="Wilson M.C."/>
            <person name="Mori T."/>
            <person name="Ruckert C."/>
            <person name="Uria A.R."/>
            <person name="Helf M.J."/>
            <person name="Takada K."/>
            <person name="Gernert C."/>
            <person name="Steffens U.A."/>
            <person name="Heycke N."/>
            <person name="Schmitt S."/>
            <person name="Rinke C."/>
            <person name="Helfrich E.J."/>
            <person name="Brachmann A.O."/>
            <person name="Gurgui C."/>
            <person name="Wakimoto T."/>
            <person name="Kracht M."/>
            <person name="Crusemann M."/>
            <person name="Hentschel U."/>
            <person name="Abe I."/>
            <person name="Matsunaga S."/>
            <person name="Kalinowski J."/>
            <person name="Takeyama H."/>
            <person name="Piel J."/>
        </authorList>
    </citation>
    <scope>NUCLEOTIDE SEQUENCE [LARGE SCALE GENOMIC DNA]</scope>
    <source>
        <strain evidence="2">TSY1</strain>
    </source>
</reference>
<evidence type="ECO:0008006" key="3">
    <source>
        <dbReference type="Google" id="ProtNLM"/>
    </source>
</evidence>
<organism evidence="1 2">
    <name type="scientific">Entotheonella factor</name>
    <dbReference type="NCBI Taxonomy" id="1429438"/>
    <lineage>
        <taxon>Bacteria</taxon>
        <taxon>Pseudomonadati</taxon>
        <taxon>Nitrospinota/Tectimicrobiota group</taxon>
        <taxon>Candidatus Tectimicrobiota</taxon>
        <taxon>Candidatus Entotheonellia</taxon>
        <taxon>Candidatus Entotheonellales</taxon>
        <taxon>Candidatus Entotheonellaceae</taxon>
        <taxon>Candidatus Entotheonella</taxon>
    </lineage>
</organism>
<dbReference type="AlphaFoldDB" id="W4LH48"/>
<sequence>MDDENHTASMELMHELMKRMMHTLDRLEQNQQVIVQRLGSLETSVANIHVDLAAISIRIDGLDERFTRMEKRLDLADA</sequence>
<name>W4LH48_ENTF1</name>
<dbReference type="HOGENOM" id="CLU_2615403_0_0_7"/>
<proteinExistence type="predicted"/>
<dbReference type="Gene3D" id="1.20.5.170">
    <property type="match status" value="1"/>
</dbReference>
<dbReference type="Proteomes" id="UP000019141">
    <property type="component" value="Unassembled WGS sequence"/>
</dbReference>